<comment type="caution">
    <text evidence="1">The sequence shown here is derived from an EMBL/GenBank/DDBJ whole genome shotgun (WGS) entry which is preliminary data.</text>
</comment>
<dbReference type="RefSeq" id="WP_208429991.1">
    <property type="nucleotide sequence ID" value="NZ_JAEPRJ010000001.1"/>
</dbReference>
<proteinExistence type="predicted"/>
<keyword evidence="2" id="KW-1185">Reference proteome</keyword>
<dbReference type="Proteomes" id="UP000604730">
    <property type="component" value="Unassembled WGS sequence"/>
</dbReference>
<dbReference type="EMBL" id="JAEPRJ010000001">
    <property type="protein sequence ID" value="MBK5898583.1"/>
    <property type="molecule type" value="Genomic_DNA"/>
</dbReference>
<reference evidence="1 2" key="1">
    <citation type="submission" date="2021-01" db="EMBL/GenBank/DDBJ databases">
        <title>Isolation and description of Catonella massiliensis sp. nov., a novel Catonella species, isolated from a stable periodontitis subject.</title>
        <authorList>
            <person name="Antezack A."/>
            <person name="Boxberger M."/>
            <person name="La Scola B."/>
            <person name="Monnet-Corti V."/>
        </authorList>
    </citation>
    <scope>NUCLEOTIDE SEQUENCE [LARGE SCALE GENOMIC DNA]</scope>
    <source>
        <strain evidence="1 2">Marseille-Q4567</strain>
    </source>
</reference>
<protein>
    <submittedName>
        <fullName evidence="1">Immunogenic protein</fullName>
    </submittedName>
</protein>
<sequence>MKRVIILLTCLILIFNITGCKKEVVVKNTIEGSRKTYSEMSDGSWTCGNYTYKNCLEISGRIPNAAVDTTFVYLSNLKEITFEQAWNASGLSSNMNDYFSLEDAVLVDVKDE</sequence>
<name>A0ABS1J4W8_9FIRM</name>
<evidence type="ECO:0000313" key="1">
    <source>
        <dbReference type="EMBL" id="MBK5898583.1"/>
    </source>
</evidence>
<evidence type="ECO:0000313" key="2">
    <source>
        <dbReference type="Proteomes" id="UP000604730"/>
    </source>
</evidence>
<organism evidence="1 2">
    <name type="scientific">Catonella massiliensis</name>
    <dbReference type="NCBI Taxonomy" id="2799636"/>
    <lineage>
        <taxon>Bacteria</taxon>
        <taxon>Bacillati</taxon>
        <taxon>Bacillota</taxon>
        <taxon>Clostridia</taxon>
        <taxon>Lachnospirales</taxon>
        <taxon>Lachnospiraceae</taxon>
        <taxon>Catonella</taxon>
    </lineage>
</organism>
<accession>A0ABS1J4W8</accession>
<gene>
    <name evidence="1" type="ORF">JJN12_12445</name>
</gene>